<comment type="caution">
    <text evidence="1">The sequence shown here is derived from an EMBL/GenBank/DDBJ whole genome shotgun (WGS) entry which is preliminary data.</text>
</comment>
<organism evidence="1 2">
    <name type="scientific">Flavobacterium arsenatis</name>
    <dbReference type="NCBI Taxonomy" id="1484332"/>
    <lineage>
        <taxon>Bacteria</taxon>
        <taxon>Pseudomonadati</taxon>
        <taxon>Bacteroidota</taxon>
        <taxon>Flavobacteriia</taxon>
        <taxon>Flavobacteriales</taxon>
        <taxon>Flavobacteriaceae</taxon>
        <taxon>Flavobacterium</taxon>
    </lineage>
</organism>
<dbReference type="InterPro" id="IPR019853">
    <property type="entry name" value="GldB-like"/>
</dbReference>
<evidence type="ECO:0000313" key="1">
    <source>
        <dbReference type="EMBL" id="MDR6966439.1"/>
    </source>
</evidence>
<evidence type="ECO:0000313" key="2">
    <source>
        <dbReference type="Proteomes" id="UP001255185"/>
    </source>
</evidence>
<gene>
    <name evidence="1" type="ORF">J2X31_000432</name>
</gene>
<dbReference type="Proteomes" id="UP001255185">
    <property type="component" value="Unassembled WGS sequence"/>
</dbReference>
<proteinExistence type="predicted"/>
<dbReference type="Pfam" id="PF25594">
    <property type="entry name" value="GldB_lipo"/>
    <property type="match status" value="1"/>
</dbReference>
<dbReference type="PROSITE" id="PS51257">
    <property type="entry name" value="PROKAR_LIPOPROTEIN"/>
    <property type="match status" value="1"/>
</dbReference>
<keyword evidence="1" id="KW-0449">Lipoprotein</keyword>
<keyword evidence="2" id="KW-1185">Reference proteome</keyword>
<name>A0ABU1TKC6_9FLAO</name>
<dbReference type="EMBL" id="JAVDVI010000001">
    <property type="protein sequence ID" value="MDR6966439.1"/>
    <property type="molecule type" value="Genomic_DNA"/>
</dbReference>
<dbReference type="NCBIfam" id="TIGR03514">
    <property type="entry name" value="GldB_lipo"/>
    <property type="match status" value="1"/>
</dbReference>
<dbReference type="RefSeq" id="WP_310024022.1">
    <property type="nucleotide sequence ID" value="NZ_JAVDVI010000001.1"/>
</dbReference>
<protein>
    <submittedName>
        <fullName evidence="1">Gliding motility-associated lipoprotein GldB</fullName>
    </submittedName>
</protein>
<sequence>MKKISLVSLLVFLLVSCDKKTKVEKEVEEIPLEIKVERFDKIFFESPVEELPKIKKAYPEFFPEGVEDQVWIEKMTNPMWKELYSEVQKAFGDFGSEKADIEDVFRHAKYYFPETQTPEVITVIGEMDYNNKVIYTGDLLLISMELYLGKDHEYYQSEFPAYIRQNFEKQQLMPDIVSAFTTGKIAEPTNKNLLSQMIYAGKELYIKDLLLPKVSDADKIGYTPEQITWCEENEEYMWRYFVEGNLLYDSDSKLGNRFINKAPFSKFYLEIDNESPGRIGTWVGWQIVRSFIKKNDVSLEQFLQMDAVEIFNKSKYKPKK</sequence>
<reference evidence="1 2" key="1">
    <citation type="submission" date="2023-07" db="EMBL/GenBank/DDBJ databases">
        <title>Sorghum-associated microbial communities from plants grown in Nebraska, USA.</title>
        <authorList>
            <person name="Schachtman D."/>
        </authorList>
    </citation>
    <scope>NUCLEOTIDE SEQUENCE [LARGE SCALE GENOMIC DNA]</scope>
    <source>
        <strain evidence="1 2">3773</strain>
    </source>
</reference>
<accession>A0ABU1TKC6</accession>